<dbReference type="GO" id="GO:0016787">
    <property type="term" value="F:hydrolase activity"/>
    <property type="evidence" value="ECO:0007669"/>
    <property type="project" value="UniProtKB-KW"/>
</dbReference>
<proteinExistence type="predicted"/>
<feature type="domain" description="AB hydrolase-1" evidence="1">
    <location>
        <begin position="116"/>
        <end position="159"/>
    </location>
</feature>
<dbReference type="Proteomes" id="UP000759298">
    <property type="component" value="Unassembled WGS sequence"/>
</dbReference>
<reference evidence="2 3" key="1">
    <citation type="submission" date="2021-07" db="EMBL/GenBank/DDBJ databases">
        <title>Alteriqipengyuania abyssalis NZ-12B nov, sp.nov isolated from deep sea sponge in pacific ocean.</title>
        <authorList>
            <person name="Tareen S."/>
            <person name="Wink J."/>
        </authorList>
    </citation>
    <scope>NUCLEOTIDE SEQUENCE [LARGE SCALE GENOMIC DNA]</scope>
    <source>
        <strain evidence="2 3">NZ-12B</strain>
    </source>
</reference>
<keyword evidence="2" id="KW-0378">Hydrolase</keyword>
<dbReference type="Gene3D" id="3.40.50.1820">
    <property type="entry name" value="alpha/beta hydrolase"/>
    <property type="match status" value="1"/>
</dbReference>
<comment type="caution">
    <text evidence="2">The sequence shown here is derived from an EMBL/GenBank/DDBJ whole genome shotgun (WGS) entry which is preliminary data.</text>
</comment>
<dbReference type="RefSeq" id="WP_222823567.1">
    <property type="nucleotide sequence ID" value="NZ_JAHWXP010000001.1"/>
</dbReference>
<evidence type="ECO:0000313" key="2">
    <source>
        <dbReference type="EMBL" id="MBY8335804.1"/>
    </source>
</evidence>
<organism evidence="2 3">
    <name type="scientific">Alteriqipengyuania abyssalis</name>
    <dbReference type="NCBI Taxonomy" id="2860200"/>
    <lineage>
        <taxon>Bacteria</taxon>
        <taxon>Pseudomonadati</taxon>
        <taxon>Pseudomonadota</taxon>
        <taxon>Alphaproteobacteria</taxon>
        <taxon>Sphingomonadales</taxon>
        <taxon>Erythrobacteraceae</taxon>
        <taxon>Alteriqipengyuania</taxon>
    </lineage>
</organism>
<dbReference type="SUPFAM" id="SSF53474">
    <property type="entry name" value="alpha/beta-Hydrolases"/>
    <property type="match status" value="1"/>
</dbReference>
<dbReference type="EMBL" id="JAHWXP010000001">
    <property type="protein sequence ID" value="MBY8335804.1"/>
    <property type="molecule type" value="Genomic_DNA"/>
</dbReference>
<name>A0ABS7P9R2_9SPHN</name>
<gene>
    <name evidence="2" type="ORF">KYN89_01960</name>
</gene>
<accession>A0ABS7P9R2</accession>
<sequence length="247" mass="27451">MPQPKDAMREDHLAPPFGYWLRELPNLPKIWSSPVRRVRLPEHVRAAPPEGTRPPVLVIPGIMSNDGATSLMRRTLDAAGYDAYPARISAMMTGITQAFFDRAEARLDQIWRETGQKVALIGISLGGLYARVLAQRHPHKVALVMTLGTPFSGDRRANNAWRLYEALNDHKVDNPPISDDPRQKPPVRTIAIWSPRDGIIAPACSRGAEGECDRAIEVPERHFEFSASRASIERILDVLAEEMPVGG</sequence>
<protein>
    <submittedName>
        <fullName evidence="2">Alpha/beta hydrolase</fullName>
    </submittedName>
</protein>
<keyword evidence="3" id="KW-1185">Reference proteome</keyword>
<evidence type="ECO:0000259" key="1">
    <source>
        <dbReference type="Pfam" id="PF00561"/>
    </source>
</evidence>
<dbReference type="Pfam" id="PF00561">
    <property type="entry name" value="Abhydrolase_1"/>
    <property type="match status" value="1"/>
</dbReference>
<evidence type="ECO:0000313" key="3">
    <source>
        <dbReference type="Proteomes" id="UP000759298"/>
    </source>
</evidence>
<dbReference type="InterPro" id="IPR000073">
    <property type="entry name" value="AB_hydrolase_1"/>
</dbReference>
<dbReference type="InterPro" id="IPR029058">
    <property type="entry name" value="AB_hydrolase_fold"/>
</dbReference>